<dbReference type="InterPro" id="IPR036397">
    <property type="entry name" value="RNaseH_sf"/>
</dbReference>
<evidence type="ECO:0000259" key="3">
    <source>
        <dbReference type="Pfam" id="PF13518"/>
    </source>
</evidence>
<dbReference type="EMBL" id="DS985246">
    <property type="protein sequence ID" value="EDV23861.1"/>
    <property type="molecule type" value="Genomic_DNA"/>
</dbReference>
<dbReference type="InterPro" id="IPR038717">
    <property type="entry name" value="Tc1-like_DDE_dom"/>
</dbReference>
<dbReference type="InterPro" id="IPR055247">
    <property type="entry name" value="InsJ-like_HTH"/>
</dbReference>
<evidence type="ECO:0000313" key="5">
    <source>
        <dbReference type="Proteomes" id="UP000009022"/>
    </source>
</evidence>
<evidence type="ECO:0000256" key="1">
    <source>
        <dbReference type="SAM" id="MobiDB-lite"/>
    </source>
</evidence>
<protein>
    <submittedName>
        <fullName evidence="4">Uncharacterized protein</fullName>
    </submittedName>
</protein>
<dbReference type="PhylomeDB" id="B3RZM1"/>
<dbReference type="PANTHER" id="PTHR48472">
    <property type="entry name" value="TC1-LIKE TRANSPOSASE DDE DOMAIN-CONTAINING PROTEIN"/>
    <property type="match status" value="1"/>
</dbReference>
<dbReference type="Proteomes" id="UP000009022">
    <property type="component" value="Unassembled WGS sequence"/>
</dbReference>
<feature type="region of interest" description="Disordered" evidence="1">
    <location>
        <begin position="1"/>
        <end position="26"/>
    </location>
</feature>
<dbReference type="InParanoid" id="B3RZM1"/>
<dbReference type="GO" id="GO:0003676">
    <property type="term" value="F:nucleic acid binding"/>
    <property type="evidence" value="ECO:0007669"/>
    <property type="project" value="InterPro"/>
</dbReference>
<feature type="compositionally biased region" description="Acidic residues" evidence="1">
    <location>
        <begin position="1"/>
        <end position="15"/>
    </location>
</feature>
<dbReference type="OMA" id="WAREGKN"/>
<name>B3RZM1_TRIAD</name>
<feature type="domain" description="Insertion element IS150 protein InsJ-like helix-turn-helix" evidence="3">
    <location>
        <begin position="37"/>
        <end position="80"/>
    </location>
</feature>
<dbReference type="GeneID" id="6754972"/>
<dbReference type="eggNOG" id="ENOG502TE4M">
    <property type="taxonomic scope" value="Eukaryota"/>
</dbReference>
<dbReference type="PANTHER" id="PTHR48472:SF1">
    <property type="entry name" value="TC1-LIKE TRANSPOSASE DDE DOMAIN-CONTAINING PROTEIN"/>
    <property type="match status" value="1"/>
</dbReference>
<accession>B3RZM1</accession>
<keyword evidence="5" id="KW-1185">Reference proteome</keyword>
<dbReference type="HOGENOM" id="CLU_774634_0_0_1"/>
<dbReference type="Pfam" id="PF13518">
    <property type="entry name" value="HTH_28"/>
    <property type="match status" value="1"/>
</dbReference>
<evidence type="ECO:0000259" key="2">
    <source>
        <dbReference type="Pfam" id="PF13358"/>
    </source>
</evidence>
<dbReference type="InterPro" id="IPR009057">
    <property type="entry name" value="Homeodomain-like_sf"/>
</dbReference>
<dbReference type="KEGG" id="tad:TRIADDRAFT_57505"/>
<dbReference type="AlphaFoldDB" id="B3RZM1"/>
<sequence>MELTDSESQSEDNALEDVFGSNQQSTDINPFDKNNVRLRILKCAAKHGNWVALASRLGIKYKTAYSWIRGRRHNCPPPRRGAYKLLSSDDIDTLIRWIEDDPTLTLKQIRERIFREFDGMDISVNTISSYLLERQISIKTYEPNLLSIGKEDTQEARCKYINRITTAVQSGKSIIWIAEISFSICCNSTQEVEIEIRNPVPLPSSKNPNVHLIVAMADNGIIKITKKKQYFKEQNLNYWIVRLLKNLKSQGMSLDNVVLICDLPKSRQSSLQLKIFDINPQIKLFRLGPYASLLNPAEMLWSKIKAFIKANLRKCMMTRTISREQRFVYLQNFIHNAIVSLTDSDIQKASQRMTNFQV</sequence>
<reference evidence="4 5" key="1">
    <citation type="journal article" date="2008" name="Nature">
        <title>The Trichoplax genome and the nature of placozoans.</title>
        <authorList>
            <person name="Srivastava M."/>
            <person name="Begovic E."/>
            <person name="Chapman J."/>
            <person name="Putnam N.H."/>
            <person name="Hellsten U."/>
            <person name="Kawashima T."/>
            <person name="Kuo A."/>
            <person name="Mitros T."/>
            <person name="Salamov A."/>
            <person name="Carpenter M.L."/>
            <person name="Signorovitch A.Y."/>
            <person name="Moreno M.A."/>
            <person name="Kamm K."/>
            <person name="Grimwood J."/>
            <person name="Schmutz J."/>
            <person name="Shapiro H."/>
            <person name="Grigoriev I.V."/>
            <person name="Buss L.W."/>
            <person name="Schierwater B."/>
            <person name="Dellaporta S.L."/>
            <person name="Rokhsar D.S."/>
        </authorList>
    </citation>
    <scope>NUCLEOTIDE SEQUENCE [LARGE SCALE GENOMIC DNA]</scope>
    <source>
        <strain evidence="4 5">Grell-BS-1999</strain>
    </source>
</reference>
<proteinExistence type="predicted"/>
<dbReference type="RefSeq" id="XP_002113387.1">
    <property type="nucleotide sequence ID" value="XM_002113351.1"/>
</dbReference>
<dbReference type="CTD" id="6754972"/>
<gene>
    <name evidence="4" type="ORF">TRIADDRAFT_57505</name>
</gene>
<organism evidence="4 5">
    <name type="scientific">Trichoplax adhaerens</name>
    <name type="common">Trichoplax reptans</name>
    <dbReference type="NCBI Taxonomy" id="10228"/>
    <lineage>
        <taxon>Eukaryota</taxon>
        <taxon>Metazoa</taxon>
        <taxon>Placozoa</taxon>
        <taxon>Uniplacotomia</taxon>
        <taxon>Trichoplacea</taxon>
        <taxon>Trichoplacidae</taxon>
        <taxon>Trichoplax</taxon>
    </lineage>
</organism>
<dbReference type="Gene3D" id="3.30.420.10">
    <property type="entry name" value="Ribonuclease H-like superfamily/Ribonuclease H"/>
    <property type="match status" value="1"/>
</dbReference>
<evidence type="ECO:0000313" key="4">
    <source>
        <dbReference type="EMBL" id="EDV23861.1"/>
    </source>
</evidence>
<dbReference type="Pfam" id="PF13358">
    <property type="entry name" value="DDE_3"/>
    <property type="match status" value="1"/>
</dbReference>
<feature type="domain" description="Tc1-like transposase DDE" evidence="2">
    <location>
        <begin position="204"/>
        <end position="310"/>
    </location>
</feature>
<dbReference type="OrthoDB" id="7744248at2759"/>
<dbReference type="SUPFAM" id="SSF46689">
    <property type="entry name" value="Homeodomain-like"/>
    <property type="match status" value="1"/>
</dbReference>